<dbReference type="Proteomes" id="UP001215598">
    <property type="component" value="Unassembled WGS sequence"/>
</dbReference>
<protein>
    <submittedName>
        <fullName evidence="1">Uncharacterized protein</fullName>
    </submittedName>
</protein>
<proteinExistence type="predicted"/>
<gene>
    <name evidence="1" type="ORF">B0H16DRAFT_516500</name>
</gene>
<reference evidence="1" key="1">
    <citation type="submission" date="2023-03" db="EMBL/GenBank/DDBJ databases">
        <title>Massive genome expansion in bonnet fungi (Mycena s.s.) driven by repeated elements and novel gene families across ecological guilds.</title>
        <authorList>
            <consortium name="Lawrence Berkeley National Laboratory"/>
            <person name="Harder C.B."/>
            <person name="Miyauchi S."/>
            <person name="Viragh M."/>
            <person name="Kuo A."/>
            <person name="Thoen E."/>
            <person name="Andreopoulos B."/>
            <person name="Lu D."/>
            <person name="Skrede I."/>
            <person name="Drula E."/>
            <person name="Henrissat B."/>
            <person name="Morin E."/>
            <person name="Kohler A."/>
            <person name="Barry K."/>
            <person name="LaButti K."/>
            <person name="Morin E."/>
            <person name="Salamov A."/>
            <person name="Lipzen A."/>
            <person name="Mereny Z."/>
            <person name="Hegedus B."/>
            <person name="Baldrian P."/>
            <person name="Stursova M."/>
            <person name="Weitz H."/>
            <person name="Taylor A."/>
            <person name="Grigoriev I.V."/>
            <person name="Nagy L.G."/>
            <person name="Martin F."/>
            <person name="Kauserud H."/>
        </authorList>
    </citation>
    <scope>NUCLEOTIDE SEQUENCE</scope>
    <source>
        <strain evidence="1">CBHHK182m</strain>
    </source>
</reference>
<dbReference type="AlphaFoldDB" id="A0AAD7JDE6"/>
<name>A0AAD7JDE6_9AGAR</name>
<accession>A0AAD7JDE6</accession>
<keyword evidence="2" id="KW-1185">Reference proteome</keyword>
<evidence type="ECO:0000313" key="2">
    <source>
        <dbReference type="Proteomes" id="UP001215598"/>
    </source>
</evidence>
<evidence type="ECO:0000313" key="1">
    <source>
        <dbReference type="EMBL" id="KAJ7762540.1"/>
    </source>
</evidence>
<organism evidence="1 2">
    <name type="scientific">Mycena metata</name>
    <dbReference type="NCBI Taxonomy" id="1033252"/>
    <lineage>
        <taxon>Eukaryota</taxon>
        <taxon>Fungi</taxon>
        <taxon>Dikarya</taxon>
        <taxon>Basidiomycota</taxon>
        <taxon>Agaricomycotina</taxon>
        <taxon>Agaricomycetes</taxon>
        <taxon>Agaricomycetidae</taxon>
        <taxon>Agaricales</taxon>
        <taxon>Marasmiineae</taxon>
        <taxon>Mycenaceae</taxon>
        <taxon>Mycena</taxon>
    </lineage>
</organism>
<comment type="caution">
    <text evidence="1">The sequence shown here is derived from an EMBL/GenBank/DDBJ whole genome shotgun (WGS) entry which is preliminary data.</text>
</comment>
<sequence>MGKRKTLDRSRPLSPRCLMLPPELAEQIIYHGWNCLSSSSHRHGYAMTQWMLVSHEWLEIVLSIVFRDLWITSPAHIKYIVNVCDDHPSFICRLAGISDVCQHLRDTCRSLTISVYNAYDHQHPEQCTQLIEYANGEHRDYLLHEYTQHRAIPPESTADVVNLFTPRITALHFVFIDCNATYRDWDAWAPVPYMTERKYPLSLVELHVTFVYTSPHPAVLLDAPRRTFFPPPRDDMPRWYTFHGVKKLVVRDANADMVAFLTTACPRVEKIESTAEFRIEDVPETVPVDIKARLVFTRLPRTTVWPGMISGDTVPCPADWWTQTMDMIARRHGYEVPPPRKVAVKNPVWRFVKRVFRGLK</sequence>
<dbReference type="EMBL" id="JARKIB010000032">
    <property type="protein sequence ID" value="KAJ7762540.1"/>
    <property type="molecule type" value="Genomic_DNA"/>
</dbReference>